<dbReference type="EMBL" id="KI669463">
    <property type="protein sequence ID" value="OCF57496.1"/>
    <property type="molecule type" value="Genomic_DNA"/>
</dbReference>
<accession>A0A1B9IPK9</accession>
<proteinExistence type="predicted"/>
<dbReference type="Proteomes" id="UP000092583">
    <property type="component" value="Unassembled WGS sequence"/>
</dbReference>
<keyword evidence="2" id="KW-1185">Reference proteome</keyword>
<protein>
    <submittedName>
        <fullName evidence="1">Uncharacterized protein</fullName>
    </submittedName>
</protein>
<evidence type="ECO:0000313" key="2">
    <source>
        <dbReference type="Proteomes" id="UP000092583"/>
    </source>
</evidence>
<evidence type="ECO:0000313" key="1">
    <source>
        <dbReference type="EMBL" id="OCF57496.1"/>
    </source>
</evidence>
<organism evidence="1 2">
    <name type="scientific">Kwoniella mangroviensis CBS 10435</name>
    <dbReference type="NCBI Taxonomy" id="1331196"/>
    <lineage>
        <taxon>Eukaryota</taxon>
        <taxon>Fungi</taxon>
        <taxon>Dikarya</taxon>
        <taxon>Basidiomycota</taxon>
        <taxon>Agaricomycotina</taxon>
        <taxon>Tremellomycetes</taxon>
        <taxon>Tremellales</taxon>
        <taxon>Cryptococcaceae</taxon>
        <taxon>Kwoniella</taxon>
    </lineage>
</organism>
<sequence>MTPTITYILDLSHANTWRAGTCHRGYRHSGFGCSQGELDSFLLVAIDTALVDISNASTSPKYRILALSRDSTSEKARFLKDLSNVEIVQGDLDQVDVIFEEVTAKVGKLYGGSGSALKG</sequence>
<name>A0A1B9IPK9_9TREE</name>
<dbReference type="Gene3D" id="3.40.50.720">
    <property type="entry name" value="NAD(P)-binding Rossmann-like Domain"/>
    <property type="match status" value="1"/>
</dbReference>
<reference evidence="2" key="2">
    <citation type="submission" date="2013-12" db="EMBL/GenBank/DDBJ databases">
        <title>Evolution of pathogenesis and genome organization in the Tremellales.</title>
        <authorList>
            <person name="Cuomo C."/>
            <person name="Litvintseva A."/>
            <person name="Heitman J."/>
            <person name="Chen Y."/>
            <person name="Sun S."/>
            <person name="Springer D."/>
            <person name="Dromer F."/>
            <person name="Young S."/>
            <person name="Zeng Q."/>
            <person name="Chapman S."/>
            <person name="Gujja S."/>
            <person name="Saif S."/>
            <person name="Birren B."/>
        </authorList>
    </citation>
    <scope>NUCLEOTIDE SEQUENCE [LARGE SCALE GENOMIC DNA]</scope>
    <source>
        <strain evidence="2">CBS 10435</strain>
    </source>
</reference>
<dbReference type="OrthoDB" id="9997102at2759"/>
<reference evidence="1 2" key="1">
    <citation type="submission" date="2013-07" db="EMBL/GenBank/DDBJ databases">
        <title>The Genome Sequence of Kwoniella mangroviensis CBS10435.</title>
        <authorList>
            <consortium name="The Broad Institute Genome Sequencing Platform"/>
            <person name="Cuomo C."/>
            <person name="Litvintseva A."/>
            <person name="Chen Y."/>
            <person name="Heitman J."/>
            <person name="Sun S."/>
            <person name="Springer D."/>
            <person name="Dromer F."/>
            <person name="Young S.K."/>
            <person name="Zeng Q."/>
            <person name="Gargeya S."/>
            <person name="Fitzgerald M."/>
            <person name="Abouelleil A."/>
            <person name="Alvarado L."/>
            <person name="Berlin A.M."/>
            <person name="Chapman S.B."/>
            <person name="Dewar J."/>
            <person name="Goldberg J."/>
            <person name="Griggs A."/>
            <person name="Gujja S."/>
            <person name="Hansen M."/>
            <person name="Howarth C."/>
            <person name="Imamovic A."/>
            <person name="Larimer J."/>
            <person name="McCowan C."/>
            <person name="Murphy C."/>
            <person name="Pearson M."/>
            <person name="Priest M."/>
            <person name="Roberts A."/>
            <person name="Saif S."/>
            <person name="Shea T."/>
            <person name="Sykes S."/>
            <person name="Wortman J."/>
            <person name="Nusbaum C."/>
            <person name="Birren B."/>
        </authorList>
    </citation>
    <scope>NUCLEOTIDE SEQUENCE [LARGE SCALE GENOMIC DNA]</scope>
    <source>
        <strain evidence="1 2">CBS 10435</strain>
    </source>
</reference>
<dbReference type="AlphaFoldDB" id="A0A1B9IPK9"/>
<gene>
    <name evidence="1" type="ORF">L486_04954</name>
</gene>